<reference evidence="1 2" key="1">
    <citation type="submission" date="2015-09" db="EMBL/GenBank/DDBJ databases">
        <authorList>
            <consortium name="Pathogen Informatics"/>
        </authorList>
    </citation>
    <scope>NUCLEOTIDE SEQUENCE [LARGE SCALE GENOMIC DNA]</scope>
    <source>
        <strain evidence="1 2">2789STDY5834960</strain>
    </source>
</reference>
<organism evidence="1 2">
    <name type="scientific">Roseburia intestinalis</name>
    <dbReference type="NCBI Taxonomy" id="166486"/>
    <lineage>
        <taxon>Bacteria</taxon>
        <taxon>Bacillati</taxon>
        <taxon>Bacillota</taxon>
        <taxon>Clostridia</taxon>
        <taxon>Lachnospirales</taxon>
        <taxon>Lachnospiraceae</taxon>
        <taxon>Roseburia</taxon>
    </lineage>
</organism>
<protein>
    <submittedName>
        <fullName evidence="1">Uncharacterized protein</fullName>
    </submittedName>
</protein>
<gene>
    <name evidence="1" type="ORF">ERS852572_00664</name>
</gene>
<evidence type="ECO:0000313" key="1">
    <source>
        <dbReference type="EMBL" id="CUM82635.1"/>
    </source>
</evidence>
<name>A0A173RYE0_9FIRM</name>
<dbReference type="STRING" id="166486.ERS852572_00664"/>
<dbReference type="Proteomes" id="UP000095350">
    <property type="component" value="Unassembled WGS sequence"/>
</dbReference>
<proteinExistence type="predicted"/>
<sequence length="187" mass="21847">MKNKIFHTQDLCLRTNLRCAKDSARMEINVKKQEEIFREIQEMMGETKEGRIRWSVEVMTTEANPAEEKPVEHEDGLDWTIDECYVSYYCKYKGKDFCLITYEMLKTANSSTGEQKVKSSNMVFLPPLGMRFFDIHALLPYSIEVSNVLLDAIHRLWVMLLDMYKVDKGSIYLNVRPGTLTIEDEKN</sequence>
<dbReference type="EMBL" id="CYXZ01000004">
    <property type="protein sequence ID" value="CUM82635.1"/>
    <property type="molecule type" value="Genomic_DNA"/>
</dbReference>
<evidence type="ECO:0000313" key="2">
    <source>
        <dbReference type="Proteomes" id="UP000095350"/>
    </source>
</evidence>
<accession>A0A173RYE0</accession>
<dbReference type="AlphaFoldDB" id="A0A173RYE0"/>
<dbReference type="PaxDb" id="166486-ERS852572_00664"/>